<dbReference type="Gene3D" id="1.10.1510.10">
    <property type="entry name" value="Uncharacterised protein YqeY/AIM41 PF09424, N-terminal domain"/>
    <property type="match status" value="1"/>
</dbReference>
<gene>
    <name evidence="1" type="ORF">GGR39_001584</name>
</gene>
<dbReference type="RefSeq" id="WP_183616624.1">
    <property type="nucleotide sequence ID" value="NZ_JACIDY010000003.1"/>
</dbReference>
<dbReference type="AlphaFoldDB" id="A0A7W6BXU3"/>
<dbReference type="SUPFAM" id="SSF89095">
    <property type="entry name" value="GatB/YqeY motif"/>
    <property type="match status" value="1"/>
</dbReference>
<dbReference type="Gene3D" id="1.10.10.410">
    <property type="match status" value="1"/>
</dbReference>
<evidence type="ECO:0000313" key="1">
    <source>
        <dbReference type="EMBL" id="MBB3939934.1"/>
    </source>
</evidence>
<name>A0A7W6BXU3_9SPHN</name>
<evidence type="ECO:0008006" key="3">
    <source>
        <dbReference type="Google" id="ProtNLM"/>
    </source>
</evidence>
<dbReference type="InterPro" id="IPR003789">
    <property type="entry name" value="Asn/Gln_tRNA_amidoTrase-B-like"/>
</dbReference>
<dbReference type="Pfam" id="PF09424">
    <property type="entry name" value="YqeY"/>
    <property type="match status" value="1"/>
</dbReference>
<accession>A0A7W6BXU3</accession>
<evidence type="ECO:0000313" key="2">
    <source>
        <dbReference type="Proteomes" id="UP000561459"/>
    </source>
</evidence>
<sequence>MIRDTIKAAQISSMKSGDKQRLAAVRLILAKIKDRDIELRTGAAPTDDDAMVIEVLQKMVKQRRESIQLFEQGGRPEKAEEEKAELAVIEDFLPQQMSEADTKAAIEAIKAETGAGGLKDMGKVMAELKARHGSVLDMGKASGWVKEALA</sequence>
<dbReference type="GO" id="GO:0016884">
    <property type="term" value="F:carbon-nitrogen ligase activity, with glutamine as amido-N-donor"/>
    <property type="evidence" value="ECO:0007669"/>
    <property type="project" value="InterPro"/>
</dbReference>
<dbReference type="PANTHER" id="PTHR28055:SF1">
    <property type="entry name" value="ALTERED INHERITANCE OF MITOCHONDRIA PROTEIN 41, MITOCHONDRIAL"/>
    <property type="match status" value="1"/>
</dbReference>
<dbReference type="InterPro" id="IPR019004">
    <property type="entry name" value="YqeY/Aim41"/>
</dbReference>
<dbReference type="InterPro" id="IPR023168">
    <property type="entry name" value="GatB_Yqey_C_2"/>
</dbReference>
<keyword evidence="2" id="KW-1185">Reference proteome</keyword>
<dbReference type="EMBL" id="JACIDY010000003">
    <property type="protein sequence ID" value="MBB3939934.1"/>
    <property type="molecule type" value="Genomic_DNA"/>
</dbReference>
<proteinExistence type="predicted"/>
<comment type="caution">
    <text evidence="1">The sequence shown here is derived from an EMBL/GenBank/DDBJ whole genome shotgun (WGS) entry which is preliminary data.</text>
</comment>
<organism evidence="1 2">
    <name type="scientific">Novosphingobium fluoreni</name>
    <dbReference type="NCBI Taxonomy" id="1391222"/>
    <lineage>
        <taxon>Bacteria</taxon>
        <taxon>Pseudomonadati</taxon>
        <taxon>Pseudomonadota</taxon>
        <taxon>Alphaproteobacteria</taxon>
        <taxon>Sphingomonadales</taxon>
        <taxon>Sphingomonadaceae</taxon>
        <taxon>Novosphingobium</taxon>
    </lineage>
</organism>
<reference evidence="1 2" key="1">
    <citation type="submission" date="2020-08" db="EMBL/GenBank/DDBJ databases">
        <title>Genomic Encyclopedia of Type Strains, Phase IV (KMG-IV): sequencing the most valuable type-strain genomes for metagenomic binning, comparative biology and taxonomic classification.</title>
        <authorList>
            <person name="Goeker M."/>
        </authorList>
    </citation>
    <scope>NUCLEOTIDE SEQUENCE [LARGE SCALE GENOMIC DNA]</scope>
    <source>
        <strain evidence="1 2">DSM 27568</strain>
    </source>
</reference>
<protein>
    <recommendedName>
        <fullName evidence="3">GatB/YqeY domain-containing protein</fullName>
    </recommendedName>
</protein>
<dbReference type="InterPro" id="IPR042184">
    <property type="entry name" value="YqeY/Aim41_N"/>
</dbReference>
<dbReference type="Proteomes" id="UP000561459">
    <property type="component" value="Unassembled WGS sequence"/>
</dbReference>
<dbReference type="PANTHER" id="PTHR28055">
    <property type="entry name" value="ALTERED INHERITANCE OF MITOCHONDRIA PROTEIN 41, MITOCHONDRIAL"/>
    <property type="match status" value="1"/>
</dbReference>